<feature type="compositionally biased region" description="Pro residues" evidence="1">
    <location>
        <begin position="19"/>
        <end position="33"/>
    </location>
</feature>
<accession>A0A8C6FYS3</accession>
<feature type="compositionally biased region" description="Basic residues" evidence="1">
    <location>
        <begin position="53"/>
        <end position="66"/>
    </location>
</feature>
<evidence type="ECO:0000256" key="1">
    <source>
        <dbReference type="SAM" id="MobiDB-lite"/>
    </source>
</evidence>
<keyword evidence="3" id="KW-1185">Reference proteome</keyword>
<proteinExistence type="predicted"/>
<reference evidence="2" key="1">
    <citation type="submission" date="2025-08" db="UniProtKB">
        <authorList>
            <consortium name="Ensembl"/>
        </authorList>
    </citation>
    <scope>IDENTIFICATION</scope>
</reference>
<feature type="compositionally biased region" description="Low complexity" evidence="1">
    <location>
        <begin position="34"/>
        <end position="43"/>
    </location>
</feature>
<name>A0A8C6FYS3_MOSMO</name>
<dbReference type="GeneTree" id="ENSGT00900000143442"/>
<reference evidence="2" key="2">
    <citation type="submission" date="2025-09" db="UniProtKB">
        <authorList>
            <consortium name="Ensembl"/>
        </authorList>
    </citation>
    <scope>IDENTIFICATION</scope>
</reference>
<evidence type="ECO:0000313" key="3">
    <source>
        <dbReference type="Proteomes" id="UP000694544"/>
    </source>
</evidence>
<evidence type="ECO:0000313" key="2">
    <source>
        <dbReference type="Ensembl" id="ENSMMSP00000031178.1"/>
    </source>
</evidence>
<dbReference type="Ensembl" id="ENSMMST00000034293.1">
    <property type="protein sequence ID" value="ENSMMSP00000031178.1"/>
    <property type="gene ID" value="ENSMMSG00000023197.1"/>
</dbReference>
<organism evidence="2 3">
    <name type="scientific">Moschus moschiferus</name>
    <name type="common">Siberian musk deer</name>
    <name type="synonym">Moschus sibiricus</name>
    <dbReference type="NCBI Taxonomy" id="68415"/>
    <lineage>
        <taxon>Eukaryota</taxon>
        <taxon>Metazoa</taxon>
        <taxon>Chordata</taxon>
        <taxon>Craniata</taxon>
        <taxon>Vertebrata</taxon>
        <taxon>Euteleostomi</taxon>
        <taxon>Mammalia</taxon>
        <taxon>Eutheria</taxon>
        <taxon>Laurasiatheria</taxon>
        <taxon>Artiodactyla</taxon>
        <taxon>Ruminantia</taxon>
        <taxon>Pecora</taxon>
        <taxon>Moschidae</taxon>
        <taxon>Moschus</taxon>
    </lineage>
</organism>
<feature type="compositionally biased region" description="Low complexity" evidence="1">
    <location>
        <begin position="86"/>
        <end position="95"/>
    </location>
</feature>
<dbReference type="AlphaFoldDB" id="A0A8C6FYS3"/>
<dbReference type="Proteomes" id="UP000694544">
    <property type="component" value="Unplaced"/>
</dbReference>
<sequence length="242" mass="24889">MGLVGSLSSQASVPDGSPDGPPRAGWPPRPAAPRPGSGSGSAPYLVVLLPAARGRRRPARAARHVHVQGAGERAPQGPHPPRQPHGRQAQAQPAREQSHRGPAAARSDHRRGEEEEDAPPPPAAAAAAAQVRAIAPDSPPIQPLQRRGRGWGGAGGAPPSRLPGPLRPRNAAAAEGSFHPEHKRHACGAFSPKRVRSAQRASRPGGGTKGARVRLARVPASRLVAAPYNGGGGFNINPYGQG</sequence>
<feature type="region of interest" description="Disordered" evidence="1">
    <location>
        <begin position="1"/>
        <end position="214"/>
    </location>
</feature>
<protein>
    <submittedName>
        <fullName evidence="2">Uncharacterized protein</fullName>
    </submittedName>
</protein>
<feature type="compositionally biased region" description="Polar residues" evidence="1">
    <location>
        <begin position="1"/>
        <end position="12"/>
    </location>
</feature>